<reference evidence="7" key="1">
    <citation type="submission" date="2023-01" db="EMBL/GenBank/DDBJ databases">
        <title>Genome assembly of the deep-sea coral Lophelia pertusa.</title>
        <authorList>
            <person name="Herrera S."/>
            <person name="Cordes E."/>
        </authorList>
    </citation>
    <scope>NUCLEOTIDE SEQUENCE</scope>
    <source>
        <strain evidence="7">USNM1676648</strain>
        <tissue evidence="7">Polyp</tissue>
    </source>
</reference>
<dbReference type="SMART" id="SM00438">
    <property type="entry name" value="ZnF_NFX"/>
    <property type="match status" value="9"/>
</dbReference>
<feature type="domain" description="NF-X1-type" evidence="6">
    <location>
        <begin position="2070"/>
        <end position="2089"/>
    </location>
</feature>
<accession>A0A9W9ZPC8</accession>
<dbReference type="InterPro" id="IPR047187">
    <property type="entry name" value="SF1_C_Upf1"/>
</dbReference>
<evidence type="ECO:0000313" key="8">
    <source>
        <dbReference type="Proteomes" id="UP001163046"/>
    </source>
</evidence>
<feature type="compositionally biased region" description="Polar residues" evidence="5">
    <location>
        <begin position="157"/>
        <end position="181"/>
    </location>
</feature>
<feature type="domain" description="NF-X1-type" evidence="6">
    <location>
        <begin position="2126"/>
        <end position="2145"/>
    </location>
</feature>
<dbReference type="GO" id="GO:0004386">
    <property type="term" value="F:helicase activity"/>
    <property type="evidence" value="ECO:0007669"/>
    <property type="project" value="InterPro"/>
</dbReference>
<keyword evidence="8" id="KW-1185">Reference proteome</keyword>
<name>A0A9W9ZPC8_9CNID</name>
<dbReference type="GO" id="GO:0031380">
    <property type="term" value="C:nuclear RNA-directed RNA polymerase complex"/>
    <property type="evidence" value="ECO:0007669"/>
    <property type="project" value="TreeGrafter"/>
</dbReference>
<dbReference type="GO" id="GO:0031048">
    <property type="term" value="P:regulatory ncRNA-mediated heterochromatin formation"/>
    <property type="evidence" value="ECO:0007669"/>
    <property type="project" value="TreeGrafter"/>
</dbReference>
<organism evidence="7 8">
    <name type="scientific">Desmophyllum pertusum</name>
    <dbReference type="NCBI Taxonomy" id="174260"/>
    <lineage>
        <taxon>Eukaryota</taxon>
        <taxon>Metazoa</taxon>
        <taxon>Cnidaria</taxon>
        <taxon>Anthozoa</taxon>
        <taxon>Hexacorallia</taxon>
        <taxon>Scleractinia</taxon>
        <taxon>Caryophylliina</taxon>
        <taxon>Caryophylliidae</taxon>
        <taxon>Desmophyllum</taxon>
    </lineage>
</organism>
<gene>
    <name evidence="7" type="primary">ZNFX1_29</name>
    <name evidence="7" type="ORF">OS493_018749</name>
</gene>
<dbReference type="InterPro" id="IPR027417">
    <property type="entry name" value="P-loop_NTPase"/>
</dbReference>
<feature type="compositionally biased region" description="Basic residues" evidence="5">
    <location>
        <begin position="62"/>
        <end position="74"/>
    </location>
</feature>
<feature type="compositionally biased region" description="Polar residues" evidence="5">
    <location>
        <begin position="32"/>
        <end position="58"/>
    </location>
</feature>
<dbReference type="Pfam" id="PF13086">
    <property type="entry name" value="AAA_11"/>
    <property type="match status" value="2"/>
</dbReference>
<keyword evidence="1" id="KW-0479">Metal-binding</keyword>
<feature type="domain" description="NF-X1-type" evidence="6">
    <location>
        <begin position="1521"/>
        <end position="1541"/>
    </location>
</feature>
<dbReference type="PANTHER" id="PTHR10887:SF341">
    <property type="entry name" value="NFX1-TYPE ZINC FINGER-CONTAINING PROTEIN 1"/>
    <property type="match status" value="1"/>
</dbReference>
<dbReference type="Pfam" id="PF25396">
    <property type="entry name" value="ZNFX1"/>
    <property type="match status" value="1"/>
</dbReference>
<dbReference type="Gene3D" id="3.40.50.300">
    <property type="entry name" value="P-loop containing nucleotide triphosphate hydrolases"/>
    <property type="match status" value="3"/>
</dbReference>
<sequence length="2366" mass="268957">MTPPVGTPLMIKYNIFSDRGATLEPNKGGTKKTITPKSQSSELQSATGPSTSRRTSGGNFHKQNRQHPKGRGRGASREGDKGTPLTPPKGRGRGASREGDKGTPLTPHKGRGKGASREGDKGTLLTPPKGRGRGASREGDKGTPLMSAAGRGKPPGKNQSQRSGKVNPANRNIKSATQHKTQPPACRPHKDVEKKSFPRQSNVLDLKTLKEKDCTEVVYKLNGSMNRFNDFLKSEEEQHNSDDFIFDLTCTLAIVCDAPPNEKTNKILAALKGSAFFSSKIPYLLDRVQAATAINDPESQRRLIEWLIKVFKRYLKHLPSSYADPPYDQLKQTLDQSNIDRNDELKKQLDDFKQVRDDIIKAEREKHGRRYTNKTGQKPPNDFRDIPIRPTDKEIKSHERPFLRKNIKKGRYQDVEHYLDVQFRLLREDFLEPLREGIYEITHHIPRGQRNQLMKCYQGVRIHGKEFTLSGINYKVQFDVSKFGMTKWAHSKRLIFGSFLCLSKDNFETILFATVANRDPKDLQKGRFDIRFLEEQNIFDIEKRQQEYQMVESPAYFEAYRHVLKGLKGLDKDSLPFTKYLVECSAEVEPPEYLRREDDQDPVCYDLSKALDVPFAAKATRVPVLESEAWPLVETLRLNRSQLEALRTAITTEFSVIQGPPGTGKTYVGAKIVRCLLENRTQWDPHKISPMLMVCYTNHALDQFLEKVLEFLPKREIIRVGGRCKSEQLEDCNLKLFTKRYRRYNHRFSIKDKMEKNEGEIKACKAVLARADNELLLEFKHLEGYMNIQHTDQLYEAVFPPNAAAKCRASPNTFKLWLCNNKQMNHLNQRTKVSKKSETDESQDGSILLQDGAVDEVDDRYLDPVPAFGLSTTSGHFEDDEVGSDEQSTKDSPKENATKGVETRDTDTMSIVESDQSQSTKSMDNPLILKGSSEGWEQSGLENVSSNSHTLQDDLHLSVSLEERDAPVAAATEHLMEQSQLSDFVIERDLETDELTIAVEDEAMRIQNERCIEGDEEYTLVVSQQLHEEESQEEYEGGIIEENKQLAEATYGKSNQFVWQKVTKDDNKKGQLSDSEKIQRKTTAETPTTNLTENISNLKTRLQNSTMMSDDEAKMVANIWELSAKDRLRLYLNWVECYRERQRIEVQRGEQKHEELCAEWEDVTAEEEEEVIRRATVVGMTTSGAARYHSMLQRIAPQIVIIEEAAEVMEAHIITSLSRNTKHTILIGDHKQLRPKATVYELAQKYNLEISLFERMVLNSMDCKRLCIQHRMRPEIAALTKRIYEHEIVDHESVCTFYDISGLKHNMFFIDHCQPEILVGGLQSFSNPHEAGFLVALCRYLLLQGYKEEQITILTMYTGQLLELKNKMPRSEFQGIKICVVDNFQGEENDIILLSLVRSNLKIGFLKDSNRICVALSRARQGFYCIGNFTLLKSQCPLWKEICDDLETTKAIGQTLALVCKRHSNVNEVKHWSDFHNFPLGGCDKVCGERLDCGHACDRACHPTDEYHKQGRCPKPCLSSCPNDHQCLKKCHYPRDCFCARAMVKTIPRCGHEQTMQCCIDPETFLCQVKCEKTLDCKHRCDDVCGNPCTRRCKVVCSKTLPCGHTKDSPCFRDPKSYDCNSDCNKVLDCDHPCSKKCKERCHCNTTIEVELLCKHRVRVLCPKKGQLPRCIEKCRRELDCGHDCPGFCHEECSTYRCKRLVEKLLPCGHQQIIPCHFDPRKTICQEMCQKKCDRGHSCQRLCHFGLPCKDCKVVVSMTIPSCKHNIEMPCSLDPAALVCKKPCERVRICEHPCRDVCGKDCEARSCMKLLPATLPCKHTVALACCKNPKTYKCKTNVVVDLPCRHKKHMDCYAVNAGLQNVLCNEKVEKELPCKHKVILHCHTKPEEYKCKKKVDVKMTCRHTKSVICSTATAGIQGLSCMVMMTRTLLCEHVVIIPCCKKVEEYNCQEKVDVTLSCRHKKRVECSQGRKGLEDEKCDAMVKKILSCGHEKEMKCFVKPEEVLCDVLCERVLSCEHPCRGRCSDDCSKFQCAVRVEKNLACGHHKLSCLCFEDVSQIICPNKCKRKLPCGHNCPGKCSEECSDYKCEEMVMKKLQCQDKHPRRMPCYKDPTAVVCWKRCKRKLDCGHPCTGVCGQPCETVKCMRKIEMTFPCGHKESLSCFQRKTAICRAPCLRPKSSCEHLCKGWCGEPCTKYRCNVHVTKRYDVVIRLKCAAVTYQNMYSALQYVEKSCNVVISVLEFVAIAGKGVHTEFAKIHVAAFSFACTVAERCAVSLVLLVSVHAVVDVLMRNVRCVVQSHAEHVENHAHGFVLITSVTIFVGKNATALDVMLHVPRSFLVDTLALVCVEKTVPLCVPFAMLKSSLPC</sequence>
<feature type="domain" description="NF-X1-type" evidence="6">
    <location>
        <begin position="1790"/>
        <end position="1809"/>
    </location>
</feature>
<evidence type="ECO:0000256" key="3">
    <source>
        <dbReference type="ARBA" id="ARBA00022771"/>
    </source>
</evidence>
<feature type="region of interest" description="Disordered" evidence="5">
    <location>
        <begin position="868"/>
        <end position="926"/>
    </location>
</feature>
<feature type="region of interest" description="Disordered" evidence="5">
    <location>
        <begin position="1068"/>
        <end position="1087"/>
    </location>
</feature>
<dbReference type="FunFam" id="3.40.50.300:FF:000742">
    <property type="entry name" value="NFX1-type zinc finger-containing protein 1"/>
    <property type="match status" value="1"/>
</dbReference>
<comment type="caution">
    <text evidence="7">The sequence shown here is derived from an EMBL/GenBank/DDBJ whole genome shotgun (WGS) entry which is preliminary data.</text>
</comment>
<dbReference type="SUPFAM" id="SSF52540">
    <property type="entry name" value="P-loop containing nucleoside triphosphate hydrolases"/>
    <property type="match status" value="1"/>
</dbReference>
<feature type="domain" description="NF-X1-type" evidence="6">
    <location>
        <begin position="1493"/>
        <end position="1519"/>
    </location>
</feature>
<feature type="domain" description="NF-X1-type" evidence="6">
    <location>
        <begin position="1681"/>
        <end position="1700"/>
    </location>
</feature>
<feature type="compositionally biased region" description="Polar residues" evidence="5">
    <location>
        <begin position="908"/>
        <end position="923"/>
    </location>
</feature>
<feature type="compositionally biased region" description="Basic and acidic residues" evidence="5">
    <location>
        <begin position="1068"/>
        <end position="1083"/>
    </location>
</feature>
<proteinExistence type="predicted"/>
<evidence type="ECO:0000256" key="4">
    <source>
        <dbReference type="ARBA" id="ARBA00022833"/>
    </source>
</evidence>
<keyword evidence="3" id="KW-0863">Zinc-finger</keyword>
<dbReference type="InterPro" id="IPR041677">
    <property type="entry name" value="DNA2/NAM7_AAA_11"/>
</dbReference>
<evidence type="ECO:0000256" key="1">
    <source>
        <dbReference type="ARBA" id="ARBA00022723"/>
    </source>
</evidence>
<evidence type="ECO:0000259" key="6">
    <source>
        <dbReference type="SMART" id="SM00438"/>
    </source>
</evidence>
<dbReference type="InterPro" id="IPR041679">
    <property type="entry name" value="DNA2/NAM7-like_C"/>
</dbReference>
<dbReference type="OrthoDB" id="2423195at2759"/>
<dbReference type="EMBL" id="MU825883">
    <property type="protein sequence ID" value="KAJ7385055.1"/>
    <property type="molecule type" value="Genomic_DNA"/>
</dbReference>
<feature type="domain" description="NF-X1-type" evidence="6">
    <location>
        <begin position="1874"/>
        <end position="1893"/>
    </location>
</feature>
<feature type="compositionally biased region" description="Basic and acidic residues" evidence="5">
    <location>
        <begin position="887"/>
        <end position="907"/>
    </location>
</feature>
<keyword evidence="4" id="KW-0862">Zinc</keyword>
<feature type="region of interest" description="Disordered" evidence="5">
    <location>
        <begin position="829"/>
        <end position="852"/>
    </location>
</feature>
<feature type="region of interest" description="Disordered" evidence="5">
    <location>
        <begin position="17"/>
        <end position="199"/>
    </location>
</feature>
<dbReference type="GO" id="GO:0008270">
    <property type="term" value="F:zinc ion binding"/>
    <property type="evidence" value="ECO:0007669"/>
    <property type="project" value="UniProtKB-KW"/>
</dbReference>
<dbReference type="Pfam" id="PF13087">
    <property type="entry name" value="AAA_12"/>
    <property type="match status" value="1"/>
</dbReference>
<feature type="domain" description="NF-X1-type" evidence="6">
    <location>
        <begin position="1708"/>
        <end position="1731"/>
    </location>
</feature>
<dbReference type="PANTHER" id="PTHR10887">
    <property type="entry name" value="DNA2/NAM7 HELICASE FAMILY"/>
    <property type="match status" value="1"/>
</dbReference>
<dbReference type="InterPro" id="IPR000967">
    <property type="entry name" value="Znf_NFX1"/>
</dbReference>
<dbReference type="InterPro" id="IPR057373">
    <property type="entry name" value="ZNFX1"/>
</dbReference>
<evidence type="ECO:0000256" key="5">
    <source>
        <dbReference type="SAM" id="MobiDB-lite"/>
    </source>
</evidence>
<feature type="domain" description="NF-X1-type" evidence="6">
    <location>
        <begin position="1733"/>
        <end position="1754"/>
    </location>
</feature>
<dbReference type="Proteomes" id="UP001163046">
    <property type="component" value="Unassembled WGS sequence"/>
</dbReference>
<evidence type="ECO:0000256" key="2">
    <source>
        <dbReference type="ARBA" id="ARBA00022737"/>
    </source>
</evidence>
<evidence type="ECO:0000313" key="7">
    <source>
        <dbReference type="EMBL" id="KAJ7385055.1"/>
    </source>
</evidence>
<dbReference type="InterPro" id="IPR045055">
    <property type="entry name" value="DNA2/NAM7-like"/>
</dbReference>
<keyword evidence="2" id="KW-0677">Repeat</keyword>
<protein>
    <submittedName>
        <fullName evidence="7">NFX1-type zinc finger-containing protein 1</fullName>
    </submittedName>
</protein>
<dbReference type="CDD" id="cd18808">
    <property type="entry name" value="SF1_C_Upf1"/>
    <property type="match status" value="1"/>
</dbReference>